<evidence type="ECO:0000313" key="1">
    <source>
        <dbReference type="EMBL" id="CAG8673776.1"/>
    </source>
</evidence>
<keyword evidence="2" id="KW-1185">Reference proteome</keyword>
<dbReference type="EMBL" id="CAJVPU010019836">
    <property type="protein sequence ID" value="CAG8673776.1"/>
    <property type="molecule type" value="Genomic_DNA"/>
</dbReference>
<protein>
    <submittedName>
        <fullName evidence="1">2091_t:CDS:1</fullName>
    </submittedName>
</protein>
<reference evidence="1" key="1">
    <citation type="submission" date="2021-06" db="EMBL/GenBank/DDBJ databases">
        <authorList>
            <person name="Kallberg Y."/>
            <person name="Tangrot J."/>
            <person name="Rosling A."/>
        </authorList>
    </citation>
    <scope>NUCLEOTIDE SEQUENCE</scope>
    <source>
        <strain evidence="1">IL203A</strain>
    </source>
</reference>
<gene>
    <name evidence="1" type="ORF">DHETER_LOCUS10303</name>
</gene>
<name>A0ACA9NRU1_9GLOM</name>
<evidence type="ECO:0000313" key="2">
    <source>
        <dbReference type="Proteomes" id="UP000789702"/>
    </source>
</evidence>
<accession>A0ACA9NRU1</accession>
<feature type="non-terminal residue" evidence="1">
    <location>
        <position position="1"/>
    </location>
</feature>
<organism evidence="1 2">
    <name type="scientific">Dentiscutata heterogama</name>
    <dbReference type="NCBI Taxonomy" id="1316150"/>
    <lineage>
        <taxon>Eukaryota</taxon>
        <taxon>Fungi</taxon>
        <taxon>Fungi incertae sedis</taxon>
        <taxon>Mucoromycota</taxon>
        <taxon>Glomeromycotina</taxon>
        <taxon>Glomeromycetes</taxon>
        <taxon>Diversisporales</taxon>
        <taxon>Gigasporaceae</taxon>
        <taxon>Dentiscutata</taxon>
    </lineage>
</organism>
<comment type="caution">
    <text evidence="1">The sequence shown here is derived from an EMBL/GenBank/DDBJ whole genome shotgun (WGS) entry which is preliminary data.</text>
</comment>
<dbReference type="Proteomes" id="UP000789702">
    <property type="component" value="Unassembled WGS sequence"/>
</dbReference>
<sequence>KSGSTVKEDSRQMIKLEEVAVVVPEKSKRQDEDHSEDKGKRAKLNHDSVVKALKTHEEVIVEKQELVLPKESVFGGPSTEDGKMQVKMHQDTVVVKSMHVLEVPAELEVSKENDRSMNSQSAEHHTNNRVVKSQVAEVAMNKGRKWKRQQIAERVFTSSAVINKENSNPKVEEPTTKPKGEQAKDLNEEIKLKFQFKTGTSNTCVDFTTIVSWCILTCIFPSLVLGPPNTLSFGNTSSCFSTTTSSCIFKVFATLSWFSLALLSLFSL</sequence>
<proteinExistence type="predicted"/>